<dbReference type="HOGENOM" id="CLU_144864_0_0_6"/>
<dbReference type="STRING" id="398579.Spea_2811"/>
<reference evidence="1 2" key="1">
    <citation type="submission" date="2007-10" db="EMBL/GenBank/DDBJ databases">
        <title>Complete sequence of Shewanella pealeana ATCC 700345.</title>
        <authorList>
            <consortium name="US DOE Joint Genome Institute"/>
            <person name="Copeland A."/>
            <person name="Lucas S."/>
            <person name="Lapidus A."/>
            <person name="Barry K."/>
            <person name="Glavina del Rio T."/>
            <person name="Dalin E."/>
            <person name="Tice H."/>
            <person name="Pitluck S."/>
            <person name="Chertkov O."/>
            <person name="Brettin T."/>
            <person name="Bruce D."/>
            <person name="Detter J.C."/>
            <person name="Han C."/>
            <person name="Schmutz J."/>
            <person name="Larimer F."/>
            <person name="Land M."/>
            <person name="Hauser L."/>
            <person name="Kyrpides N."/>
            <person name="Kim E."/>
            <person name="Zhao J.-S.Z."/>
            <person name="Manno D."/>
            <person name="Hawari J."/>
            <person name="Richardson P."/>
        </authorList>
    </citation>
    <scope>NUCLEOTIDE SEQUENCE [LARGE SCALE GENOMIC DNA]</scope>
    <source>
        <strain evidence="2">ATCC 700345 / ANG-SQ1</strain>
    </source>
</reference>
<gene>
    <name evidence="1" type="ordered locus">Spea_2811</name>
</gene>
<sequence>MIERIRKAYDGEIYGISFFSYFASNYQLAPSSKTLWKALIQVETLTADLLENTLNKHQVQYDRNNLVMINKGSKDAQEWVHLPWGELIETLLSWVDPYEKKYRYWEDEARNETETFQLIAAHETAIYECWQAEEIGMSGVPILLEFIKKYNQK</sequence>
<dbReference type="eggNOG" id="ENOG5033XWT">
    <property type="taxonomic scope" value="Bacteria"/>
</dbReference>
<dbReference type="Proteomes" id="UP000002608">
    <property type="component" value="Chromosome"/>
</dbReference>
<protein>
    <submittedName>
        <fullName evidence="1">Uncharacterized protein</fullName>
    </submittedName>
</protein>
<accession>A8H6E3</accession>
<dbReference type="KEGG" id="spl:Spea_2811"/>
<dbReference type="EMBL" id="CP000851">
    <property type="protein sequence ID" value="ABV88130.1"/>
    <property type="molecule type" value="Genomic_DNA"/>
</dbReference>
<dbReference type="RefSeq" id="WP_012156036.1">
    <property type="nucleotide sequence ID" value="NC_009901.1"/>
</dbReference>
<evidence type="ECO:0000313" key="1">
    <source>
        <dbReference type="EMBL" id="ABV88130.1"/>
    </source>
</evidence>
<keyword evidence="2" id="KW-1185">Reference proteome</keyword>
<name>A8H6E3_SHEPA</name>
<proteinExistence type="predicted"/>
<dbReference type="AlphaFoldDB" id="A8H6E3"/>
<organism evidence="1 2">
    <name type="scientific">Shewanella pealeana (strain ATCC 700345 / ANG-SQ1)</name>
    <dbReference type="NCBI Taxonomy" id="398579"/>
    <lineage>
        <taxon>Bacteria</taxon>
        <taxon>Pseudomonadati</taxon>
        <taxon>Pseudomonadota</taxon>
        <taxon>Gammaproteobacteria</taxon>
        <taxon>Alteromonadales</taxon>
        <taxon>Shewanellaceae</taxon>
        <taxon>Shewanella</taxon>
    </lineage>
</organism>
<dbReference type="OrthoDB" id="5827825at2"/>
<evidence type="ECO:0000313" key="2">
    <source>
        <dbReference type="Proteomes" id="UP000002608"/>
    </source>
</evidence>